<dbReference type="Gene3D" id="3.40.47.10">
    <property type="match status" value="2"/>
</dbReference>
<dbReference type="Pfam" id="PF00109">
    <property type="entry name" value="ketoacyl-synt"/>
    <property type="match status" value="1"/>
</dbReference>
<dbReference type="InterPro" id="IPR032821">
    <property type="entry name" value="PKS_assoc"/>
</dbReference>
<dbReference type="GO" id="GO:0044550">
    <property type="term" value="P:secondary metabolite biosynthetic process"/>
    <property type="evidence" value="ECO:0007669"/>
    <property type="project" value="TreeGrafter"/>
</dbReference>
<dbReference type="SMART" id="SM00825">
    <property type="entry name" value="PKS_KS"/>
    <property type="match status" value="1"/>
</dbReference>
<keyword evidence="1" id="KW-0596">Phosphopantetheine</keyword>
<dbReference type="Proteomes" id="UP000515153">
    <property type="component" value="Chromosome I"/>
</dbReference>
<dbReference type="PANTHER" id="PTHR43775:SF29">
    <property type="entry name" value="ASPERFURANONE POLYKETIDE SYNTHASE AFOG-RELATED"/>
    <property type="match status" value="1"/>
</dbReference>
<dbReference type="PROSITE" id="PS00606">
    <property type="entry name" value="KS3_1"/>
    <property type="match status" value="1"/>
</dbReference>
<organism evidence="7 8">
    <name type="scientific">Pyricularia grisea</name>
    <name type="common">Crabgrass-specific blast fungus</name>
    <name type="synonym">Magnaporthe grisea</name>
    <dbReference type="NCBI Taxonomy" id="148305"/>
    <lineage>
        <taxon>Eukaryota</taxon>
        <taxon>Fungi</taxon>
        <taxon>Dikarya</taxon>
        <taxon>Ascomycota</taxon>
        <taxon>Pezizomycotina</taxon>
        <taxon>Sordariomycetes</taxon>
        <taxon>Sordariomycetidae</taxon>
        <taxon>Magnaporthales</taxon>
        <taxon>Pyriculariaceae</taxon>
        <taxon>Pyricularia</taxon>
    </lineage>
</organism>
<dbReference type="RefSeq" id="XP_030982374.1">
    <property type="nucleotide sequence ID" value="XM_031126653.1"/>
</dbReference>
<name>A0A6P8B5S9_PYRGI</name>
<dbReference type="PANTHER" id="PTHR43775">
    <property type="entry name" value="FATTY ACID SYNTHASE"/>
    <property type="match status" value="1"/>
</dbReference>
<dbReference type="InterPro" id="IPR014030">
    <property type="entry name" value="Ketoacyl_synth_N"/>
</dbReference>
<dbReference type="GO" id="GO:0004312">
    <property type="term" value="F:fatty acid synthase activity"/>
    <property type="evidence" value="ECO:0007669"/>
    <property type="project" value="TreeGrafter"/>
</dbReference>
<evidence type="ECO:0000256" key="2">
    <source>
        <dbReference type="ARBA" id="ARBA00022553"/>
    </source>
</evidence>
<keyword evidence="7" id="KW-1185">Reference proteome</keyword>
<dbReference type="CDD" id="cd00833">
    <property type="entry name" value="PKS"/>
    <property type="match status" value="1"/>
</dbReference>
<reference evidence="7 8" key="1">
    <citation type="journal article" date="2019" name="Mol. Biol. Evol.">
        <title>Blast fungal genomes show frequent chromosomal changes, gene gains and losses, and effector gene turnover.</title>
        <authorList>
            <person name="Gomez Luciano L.B."/>
            <person name="Jason Tsai I."/>
            <person name="Chuma I."/>
            <person name="Tosa Y."/>
            <person name="Chen Y.H."/>
            <person name="Li J.Y."/>
            <person name="Li M.Y."/>
            <person name="Jade Lu M.Y."/>
            <person name="Nakayashiki H."/>
            <person name="Li W.H."/>
        </authorList>
    </citation>
    <scope>NUCLEOTIDE SEQUENCE [LARGE SCALE GENOMIC DNA]</scope>
    <source>
        <strain evidence="7 8">NI907</strain>
    </source>
</reference>
<dbReference type="PROSITE" id="PS52004">
    <property type="entry name" value="KS3_2"/>
    <property type="match status" value="1"/>
</dbReference>
<reference evidence="8" key="2">
    <citation type="submission" date="2019-10" db="EMBL/GenBank/DDBJ databases">
        <authorList>
            <consortium name="NCBI Genome Project"/>
        </authorList>
    </citation>
    <scope>NUCLEOTIDE SEQUENCE</scope>
    <source>
        <strain evidence="8">NI907</strain>
    </source>
</reference>
<evidence type="ECO:0000313" key="7">
    <source>
        <dbReference type="Proteomes" id="UP000515153"/>
    </source>
</evidence>
<dbReference type="InterPro" id="IPR016039">
    <property type="entry name" value="Thiolase-like"/>
</dbReference>
<gene>
    <name evidence="8" type="ORF">PgNI_06632</name>
</gene>
<dbReference type="InterPro" id="IPR014031">
    <property type="entry name" value="Ketoacyl_synth_C"/>
</dbReference>
<evidence type="ECO:0000259" key="6">
    <source>
        <dbReference type="PROSITE" id="PS52004"/>
    </source>
</evidence>
<dbReference type="GO" id="GO:0016491">
    <property type="term" value="F:oxidoreductase activity"/>
    <property type="evidence" value="ECO:0007669"/>
    <property type="project" value="UniProtKB-KW"/>
</dbReference>
<dbReference type="GO" id="GO:0004315">
    <property type="term" value="F:3-oxoacyl-[acyl-carrier-protein] synthase activity"/>
    <property type="evidence" value="ECO:0007669"/>
    <property type="project" value="InterPro"/>
</dbReference>
<sequence length="423" mass="45269">MAQSYEPIAIVGASGRLAGEASSLAGLWEMMCKVRSAHGRVPPSRWNADARLHPDPDRKGTVTTTHGFFLEQDITTFDAPFFSVTAKEADGMDPAKRILLEAYMAAAGTSEAMTANRVSWFFDLLGPSLTLDTACSSSLYCLHLACQSLLLGETNMALVAGVNMILHPNFMRRLTAMHMLSPDGISHTYDDRANGYGRGEGVGALVVKRLSDAIRDGDTIRAVIRGSSINFDGKTPSISMPSSDAQTDLIRRAYKAANLPINETQYVEMHGTGTPVGDPVELAAIAATFGAAASPEKPVLVGSIKPNVGHTEGCAGLAGVFKAIMSLEHGIIVPTPFVETINPRLRFAEWNLKLPEATMPWPTPGPRRISVNSFGFGGANAHVILDDAYHYLKTNGLKGNHATSVQPRLEWVSKFASTTSGNG</sequence>
<evidence type="ECO:0000313" key="8">
    <source>
        <dbReference type="RefSeq" id="XP_030982374.1"/>
    </source>
</evidence>
<accession>A0A6P8B5S9</accession>
<dbReference type="GO" id="GO:0006633">
    <property type="term" value="P:fatty acid biosynthetic process"/>
    <property type="evidence" value="ECO:0007669"/>
    <property type="project" value="InterPro"/>
</dbReference>
<evidence type="ECO:0000256" key="1">
    <source>
        <dbReference type="ARBA" id="ARBA00022450"/>
    </source>
</evidence>
<keyword evidence="2" id="KW-0597">Phosphoprotein</keyword>
<reference evidence="8" key="3">
    <citation type="submission" date="2025-08" db="UniProtKB">
        <authorList>
            <consortium name="RefSeq"/>
        </authorList>
    </citation>
    <scope>IDENTIFICATION</scope>
    <source>
        <strain evidence="8">NI907</strain>
    </source>
</reference>
<keyword evidence="3 5" id="KW-0808">Transferase</keyword>
<evidence type="ECO:0000256" key="5">
    <source>
        <dbReference type="RuleBase" id="RU003694"/>
    </source>
</evidence>
<dbReference type="Pfam" id="PF02801">
    <property type="entry name" value="Ketoacyl-synt_C"/>
    <property type="match status" value="1"/>
</dbReference>
<dbReference type="InterPro" id="IPR050091">
    <property type="entry name" value="PKS_NRPS_Biosynth_Enz"/>
</dbReference>
<evidence type="ECO:0000256" key="4">
    <source>
        <dbReference type="ARBA" id="ARBA00023002"/>
    </source>
</evidence>
<feature type="domain" description="Ketosynthase family 3 (KS3)" evidence="6">
    <location>
        <begin position="5"/>
        <end position="387"/>
    </location>
</feature>
<evidence type="ECO:0000256" key="3">
    <source>
        <dbReference type="ARBA" id="ARBA00022679"/>
    </source>
</evidence>
<comment type="similarity">
    <text evidence="5">Belongs to the thiolase-like superfamily. Beta-ketoacyl-ACP synthases family.</text>
</comment>
<dbReference type="GeneID" id="41961562"/>
<protein>
    <recommendedName>
        <fullName evidence="6">Ketosynthase family 3 (KS3) domain-containing protein</fullName>
    </recommendedName>
</protein>
<keyword evidence="4" id="KW-0560">Oxidoreductase</keyword>
<dbReference type="Pfam" id="PF16197">
    <property type="entry name" value="KAsynt_C_assoc"/>
    <property type="match status" value="1"/>
</dbReference>
<dbReference type="AlphaFoldDB" id="A0A6P8B5S9"/>
<proteinExistence type="inferred from homology"/>
<dbReference type="InterPro" id="IPR020841">
    <property type="entry name" value="PKS_Beta-ketoAc_synthase_dom"/>
</dbReference>
<feature type="non-terminal residue" evidence="8">
    <location>
        <position position="423"/>
    </location>
</feature>
<dbReference type="InterPro" id="IPR018201">
    <property type="entry name" value="Ketoacyl_synth_AS"/>
</dbReference>
<dbReference type="KEGG" id="pgri:PgNI_06632"/>
<dbReference type="SUPFAM" id="SSF53901">
    <property type="entry name" value="Thiolase-like"/>
    <property type="match status" value="1"/>
</dbReference>